<dbReference type="EMBL" id="DS268114">
    <property type="protein sequence ID" value="KMM72721.1"/>
    <property type="molecule type" value="Genomic_DNA"/>
</dbReference>
<evidence type="ECO:0000256" key="7">
    <source>
        <dbReference type="SAM" id="MobiDB-lite"/>
    </source>
</evidence>
<keyword evidence="4" id="KW-0004">4Fe-4S</keyword>
<protein>
    <recommendedName>
        <fullName evidence="10">Exonuclease V</fullName>
    </recommendedName>
</protein>
<comment type="subunit">
    <text evidence="3">Monomer.</text>
</comment>
<dbReference type="GO" id="GO:0045145">
    <property type="term" value="F:single-stranded DNA 5'-3' DNA exonuclease activity"/>
    <property type="evidence" value="ECO:0007669"/>
    <property type="project" value="InterPro"/>
</dbReference>
<dbReference type="PANTHER" id="PTHR14464">
    <property type="entry name" value="EXONUCLEASE V"/>
    <property type="match status" value="1"/>
</dbReference>
<proteinExistence type="inferred from homology"/>
<name>A0A0J6FHU1_COCPO</name>
<gene>
    <name evidence="8" type="ORF">CPAG_09013</name>
</gene>
<feature type="region of interest" description="Disordered" evidence="7">
    <location>
        <begin position="600"/>
        <end position="623"/>
    </location>
</feature>
<sequence length="623" mass="68447">MPCCSPREAAHGSEVSGDDAKYGAYHSDYGTDYTSEEEEILIGLVDKFVETQGSDPGGAATSGLILQSATAFESASAAIPDIEDHVYVSGLQISEDQGGGELSPTLQAILEVWETLSDYGIEDIAGCKGVEHPDSAHRPEKERLQDEQTSQQQAAEAITNGDSKPKPNTTNIDNRSPLERFRKAPMKGLSVTDLISPAWCELQYWYTLTKHGRKIQTPAMKQGSAMHKKLEEEVHVTVPVEVLTREDGWALRIWNVIQGLQSLRTTGTTRELQVWGVIDGEIVTGIIDELSYECPDPELEAASDPGSIEVRSATSLTPEGKSLSNYLLSAAGGGKTLSEFASTKTSWTGGVVPAPSTTGKKIYITDIKTRRSSAKPPTVSSIAFRPTLIQLHLYYHMLTRLITSDDITIDAIASRHRLKTDQPFSDVFIAQVGSLNDGFLDINSSPQSNPDSDQTTPSSNEQDSVSILLKHNSLSSLWSLMKEHFHLTFLPKPQIPEIPNVPGEENANDNKISPPTLLSPLLTAEYISSTSDPSKPMEYIGSRSFFFDANDLYPYLADGMRFWRGGRSAKGVGMVEAWKCRICEFRDECEWREAKEKEIIGKGKGKKQAKEKDEVNEINDQGQ</sequence>
<keyword evidence="5" id="KW-0540">Nuclease</keyword>
<dbReference type="PANTHER" id="PTHR14464:SF4">
    <property type="entry name" value="EXONUCLEASE V"/>
    <property type="match status" value="1"/>
</dbReference>
<reference evidence="8 9" key="1">
    <citation type="submission" date="2007-06" db="EMBL/GenBank/DDBJ databases">
        <title>The Genome Sequence of Coccidioides posadasii RMSCC_3488.</title>
        <authorList>
            <consortium name="Coccidioides Genome Resources Consortium"/>
            <consortium name="The Broad Institute Genome Sequencing Platform"/>
            <person name="Henn M.R."/>
            <person name="Sykes S."/>
            <person name="Young S."/>
            <person name="Jaffe D."/>
            <person name="Berlin A."/>
            <person name="Alvarez P."/>
            <person name="Butler J."/>
            <person name="Gnerre S."/>
            <person name="Grabherr M."/>
            <person name="Mauceli E."/>
            <person name="Brockman W."/>
            <person name="Kodira C."/>
            <person name="Alvarado L."/>
            <person name="Zeng Q."/>
            <person name="Crawford M."/>
            <person name="Antoine C."/>
            <person name="Devon K."/>
            <person name="Galgiani J."/>
            <person name="Orsborn K."/>
            <person name="Lewis M.L."/>
            <person name="Nusbaum C."/>
            <person name="Galagan J."/>
            <person name="Birren B."/>
        </authorList>
    </citation>
    <scope>NUCLEOTIDE SEQUENCE [LARGE SCALE GENOMIC DNA]</scope>
    <source>
        <strain evidence="8 9">RMSCC 3488</strain>
    </source>
</reference>
<dbReference type="GO" id="GO:0051539">
    <property type="term" value="F:4 iron, 4 sulfur cluster binding"/>
    <property type="evidence" value="ECO:0007669"/>
    <property type="project" value="UniProtKB-KW"/>
</dbReference>
<organism evidence="8 9">
    <name type="scientific">Coccidioides posadasii RMSCC 3488</name>
    <dbReference type="NCBI Taxonomy" id="454284"/>
    <lineage>
        <taxon>Eukaryota</taxon>
        <taxon>Fungi</taxon>
        <taxon>Dikarya</taxon>
        <taxon>Ascomycota</taxon>
        <taxon>Pezizomycotina</taxon>
        <taxon>Eurotiomycetes</taxon>
        <taxon>Eurotiomycetidae</taxon>
        <taxon>Onygenales</taxon>
        <taxon>Onygenaceae</taxon>
        <taxon>Coccidioides</taxon>
    </lineage>
</organism>
<accession>A0A0J6FHU1</accession>
<keyword evidence="4" id="KW-0408">Iron</keyword>
<dbReference type="GO" id="GO:0005739">
    <property type="term" value="C:mitochondrion"/>
    <property type="evidence" value="ECO:0007669"/>
    <property type="project" value="TreeGrafter"/>
</dbReference>
<keyword evidence="6" id="KW-0378">Hydrolase</keyword>
<evidence type="ECO:0000313" key="8">
    <source>
        <dbReference type="EMBL" id="KMM72721.1"/>
    </source>
</evidence>
<reference evidence="9" key="2">
    <citation type="journal article" date="2009" name="Genome Res.">
        <title>Comparative genomic analyses of the human fungal pathogens Coccidioides and their relatives.</title>
        <authorList>
            <person name="Sharpton T.J."/>
            <person name="Stajich J.E."/>
            <person name="Rounsley S.D."/>
            <person name="Gardner M.J."/>
            <person name="Wortman J.R."/>
            <person name="Jordar V.S."/>
            <person name="Maiti R."/>
            <person name="Kodira C.D."/>
            <person name="Neafsey D.E."/>
            <person name="Zeng Q."/>
            <person name="Hung C.-Y."/>
            <person name="McMahan C."/>
            <person name="Muszewska A."/>
            <person name="Grynberg M."/>
            <person name="Mandel M.A."/>
            <person name="Kellner E.M."/>
            <person name="Barker B.M."/>
            <person name="Galgiani J.N."/>
            <person name="Orbach M.J."/>
            <person name="Kirkland T.N."/>
            <person name="Cole G.T."/>
            <person name="Henn M.R."/>
            <person name="Birren B.W."/>
            <person name="Taylor J.W."/>
        </authorList>
    </citation>
    <scope>NUCLEOTIDE SEQUENCE [LARGE SCALE GENOMIC DNA]</scope>
    <source>
        <strain evidence="9">RMSCC 3488</strain>
    </source>
</reference>
<feature type="compositionally biased region" description="Polar residues" evidence="7">
    <location>
        <begin position="442"/>
        <end position="463"/>
    </location>
</feature>
<comment type="similarity">
    <text evidence="2">Belongs to the EXO5 family.</text>
</comment>
<dbReference type="VEuPathDB" id="FungiDB:CPAG_09013"/>
<keyword evidence="4" id="KW-0479">Metal-binding</keyword>
<evidence type="ECO:0000256" key="5">
    <source>
        <dbReference type="ARBA" id="ARBA00022722"/>
    </source>
</evidence>
<feature type="compositionally biased region" description="Polar residues" evidence="7">
    <location>
        <begin position="147"/>
        <end position="174"/>
    </location>
</feature>
<evidence type="ECO:0008006" key="10">
    <source>
        <dbReference type="Google" id="ProtNLM"/>
    </source>
</evidence>
<dbReference type="InterPro" id="IPR019190">
    <property type="entry name" value="EXOV"/>
</dbReference>
<dbReference type="Pfam" id="PF09810">
    <property type="entry name" value="Exo5"/>
    <property type="match status" value="1"/>
</dbReference>
<keyword evidence="6" id="KW-0269">Exonuclease</keyword>
<evidence type="ECO:0000256" key="6">
    <source>
        <dbReference type="ARBA" id="ARBA00022839"/>
    </source>
</evidence>
<evidence type="ECO:0000313" key="9">
    <source>
        <dbReference type="Proteomes" id="UP000054567"/>
    </source>
</evidence>
<dbReference type="GO" id="GO:0036297">
    <property type="term" value="P:interstrand cross-link repair"/>
    <property type="evidence" value="ECO:0007669"/>
    <property type="project" value="TreeGrafter"/>
</dbReference>
<dbReference type="OrthoDB" id="354769at2759"/>
<comment type="cofactor">
    <cofactor evidence="1">
        <name>[4Fe-4S] cluster</name>
        <dbReference type="ChEBI" id="CHEBI:49883"/>
    </cofactor>
</comment>
<dbReference type="AlphaFoldDB" id="A0A0J6FHU1"/>
<feature type="compositionally biased region" description="Basic and acidic residues" evidence="7">
    <location>
        <begin position="129"/>
        <end position="146"/>
    </location>
</feature>
<evidence type="ECO:0000256" key="1">
    <source>
        <dbReference type="ARBA" id="ARBA00001966"/>
    </source>
</evidence>
<feature type="region of interest" description="Disordered" evidence="7">
    <location>
        <begin position="127"/>
        <end position="177"/>
    </location>
</feature>
<keyword evidence="4" id="KW-0411">Iron-sulfur</keyword>
<evidence type="ECO:0000256" key="3">
    <source>
        <dbReference type="ARBA" id="ARBA00011245"/>
    </source>
</evidence>
<feature type="region of interest" description="Disordered" evidence="7">
    <location>
        <begin position="440"/>
        <end position="463"/>
    </location>
</feature>
<dbReference type="Proteomes" id="UP000054567">
    <property type="component" value="Unassembled WGS sequence"/>
</dbReference>
<evidence type="ECO:0000256" key="4">
    <source>
        <dbReference type="ARBA" id="ARBA00022485"/>
    </source>
</evidence>
<dbReference type="GO" id="GO:0005634">
    <property type="term" value="C:nucleus"/>
    <property type="evidence" value="ECO:0007669"/>
    <property type="project" value="TreeGrafter"/>
</dbReference>
<reference evidence="9" key="3">
    <citation type="journal article" date="2010" name="Genome Res.">
        <title>Population genomic sequencing of Coccidioides fungi reveals recent hybridization and transposon control.</title>
        <authorList>
            <person name="Neafsey D.E."/>
            <person name="Barker B.M."/>
            <person name="Sharpton T.J."/>
            <person name="Stajich J.E."/>
            <person name="Park D.J."/>
            <person name="Whiston E."/>
            <person name="Hung C.-Y."/>
            <person name="McMahan C."/>
            <person name="White J."/>
            <person name="Sykes S."/>
            <person name="Heiman D."/>
            <person name="Young S."/>
            <person name="Zeng Q."/>
            <person name="Abouelleil A."/>
            <person name="Aftuck L."/>
            <person name="Bessette D."/>
            <person name="Brown A."/>
            <person name="FitzGerald M."/>
            <person name="Lui A."/>
            <person name="Macdonald J.P."/>
            <person name="Priest M."/>
            <person name="Orbach M.J."/>
            <person name="Galgiani J.N."/>
            <person name="Kirkland T.N."/>
            <person name="Cole G.T."/>
            <person name="Birren B.W."/>
            <person name="Henn M.R."/>
            <person name="Taylor J.W."/>
            <person name="Rounsley S.D."/>
        </authorList>
    </citation>
    <scope>NUCLEOTIDE SEQUENCE [LARGE SCALE GENOMIC DNA]</scope>
    <source>
        <strain evidence="9">RMSCC 3488</strain>
    </source>
</reference>
<evidence type="ECO:0000256" key="2">
    <source>
        <dbReference type="ARBA" id="ARBA00009797"/>
    </source>
</evidence>